<accession>A0ACB9AQ47</accession>
<comment type="caution">
    <text evidence="1">The sequence shown here is derived from an EMBL/GenBank/DDBJ whole genome shotgun (WGS) entry which is preliminary data.</text>
</comment>
<gene>
    <name evidence="1" type="ORF">L1987_70165</name>
</gene>
<dbReference type="Proteomes" id="UP001056120">
    <property type="component" value="Linkage Group LG24"/>
</dbReference>
<reference evidence="1 2" key="2">
    <citation type="journal article" date="2022" name="Mol. Ecol. Resour.">
        <title>The genomes of chicory, endive, great burdock and yacon provide insights into Asteraceae paleo-polyploidization history and plant inulin production.</title>
        <authorList>
            <person name="Fan W."/>
            <person name="Wang S."/>
            <person name="Wang H."/>
            <person name="Wang A."/>
            <person name="Jiang F."/>
            <person name="Liu H."/>
            <person name="Zhao H."/>
            <person name="Xu D."/>
            <person name="Zhang Y."/>
        </authorList>
    </citation>
    <scope>NUCLEOTIDE SEQUENCE [LARGE SCALE GENOMIC DNA]</scope>
    <source>
        <strain evidence="2">cv. Yunnan</strain>
        <tissue evidence="1">Leaves</tissue>
    </source>
</reference>
<sequence length="452" mass="50211">MAQAVRLNLRMQKELKLLLTDPPPGASFPHLSPTSDLSSFSLAAIDAQIEGPEGTVYETGFFKIKIQIPERYPFQPPIVTFGTPIYHPNIDTGGRICLDILNLPPKGAWQPSLNISTVLTSIGLLLSEPNPDDGLMCEASREYKYNKQVFDQKARSMTEKYARCGASPNHGGLQTVTDPIMIEDKPEPVKTDLYEYAASFKKLSGTGRKLSLDASCSGSNTRESDIGMNEITSNTLCQSEVQKPKQDSKDMSFEYGKNHVLTAMNTDHDQCNKPPASSSKKLCLSSKNLQHEILNSTTLHDLDAQKENLLKVQKKSIDGNGFVNPKRKRLGLTGKKPSLEYLGIPQNKKVDDKVKTGGKGAIPTPVLKLPRKPLQELERKHNSKMNLRENAEILDTNVSRKGERHDEETMEKEGLCDPEEVIVLDSEDSEEEKTGASNSRRLIARKRLLGKR</sequence>
<protein>
    <submittedName>
        <fullName evidence="1">Uncharacterized protein</fullName>
    </submittedName>
</protein>
<proteinExistence type="predicted"/>
<organism evidence="1 2">
    <name type="scientific">Smallanthus sonchifolius</name>
    <dbReference type="NCBI Taxonomy" id="185202"/>
    <lineage>
        <taxon>Eukaryota</taxon>
        <taxon>Viridiplantae</taxon>
        <taxon>Streptophyta</taxon>
        <taxon>Embryophyta</taxon>
        <taxon>Tracheophyta</taxon>
        <taxon>Spermatophyta</taxon>
        <taxon>Magnoliopsida</taxon>
        <taxon>eudicotyledons</taxon>
        <taxon>Gunneridae</taxon>
        <taxon>Pentapetalae</taxon>
        <taxon>asterids</taxon>
        <taxon>campanulids</taxon>
        <taxon>Asterales</taxon>
        <taxon>Asteraceae</taxon>
        <taxon>Asteroideae</taxon>
        <taxon>Heliantheae alliance</taxon>
        <taxon>Millerieae</taxon>
        <taxon>Smallanthus</taxon>
    </lineage>
</organism>
<name>A0ACB9AQ47_9ASTR</name>
<keyword evidence="2" id="KW-1185">Reference proteome</keyword>
<dbReference type="EMBL" id="CM042041">
    <property type="protein sequence ID" value="KAI3711626.1"/>
    <property type="molecule type" value="Genomic_DNA"/>
</dbReference>
<evidence type="ECO:0000313" key="2">
    <source>
        <dbReference type="Proteomes" id="UP001056120"/>
    </source>
</evidence>
<evidence type="ECO:0000313" key="1">
    <source>
        <dbReference type="EMBL" id="KAI3711626.1"/>
    </source>
</evidence>
<reference evidence="2" key="1">
    <citation type="journal article" date="2022" name="Mol. Ecol. Resour.">
        <title>The genomes of chicory, endive, great burdock and yacon provide insights into Asteraceae palaeo-polyploidization history and plant inulin production.</title>
        <authorList>
            <person name="Fan W."/>
            <person name="Wang S."/>
            <person name="Wang H."/>
            <person name="Wang A."/>
            <person name="Jiang F."/>
            <person name="Liu H."/>
            <person name="Zhao H."/>
            <person name="Xu D."/>
            <person name="Zhang Y."/>
        </authorList>
    </citation>
    <scope>NUCLEOTIDE SEQUENCE [LARGE SCALE GENOMIC DNA]</scope>
    <source>
        <strain evidence="2">cv. Yunnan</strain>
    </source>
</reference>